<dbReference type="InterPro" id="IPR019660">
    <property type="entry name" value="Put_sensory_transdc_reg_YbjN"/>
</dbReference>
<comment type="caution">
    <text evidence="1">The sequence shown here is derived from an EMBL/GenBank/DDBJ whole genome shotgun (WGS) entry which is preliminary data.</text>
</comment>
<sequence>MRFLALLVEINGNFVKKGKESMGYIESNSADRLKIPTPVTQDRLKDLFNQRSWTWFVDNEGDLGGRWNGYTFYFLLTGTKQEILHILGGWGNPINPDRLPEARAFIADWHRKHLWPKVCSTLNDQGVVNIRVENTVDWESGATDEQLYQQIDCALGTGMQFFEALNEELSL</sequence>
<accession>K0YWF8</accession>
<organism evidence="1 2">
    <name type="scientific">Schaalia turicensis ACS-279-V-Col4</name>
    <dbReference type="NCBI Taxonomy" id="883077"/>
    <lineage>
        <taxon>Bacteria</taxon>
        <taxon>Bacillati</taxon>
        <taxon>Actinomycetota</taxon>
        <taxon>Actinomycetes</taxon>
        <taxon>Actinomycetales</taxon>
        <taxon>Actinomycetaceae</taxon>
        <taxon>Schaalia</taxon>
    </lineage>
</organism>
<evidence type="ECO:0000313" key="1">
    <source>
        <dbReference type="EMBL" id="EJZ88192.1"/>
    </source>
</evidence>
<gene>
    <name evidence="1" type="ORF">HMPREF9241_00053</name>
</gene>
<keyword evidence="2" id="KW-1185">Reference proteome</keyword>
<dbReference type="EMBL" id="AGWQ01000002">
    <property type="protein sequence ID" value="EJZ88192.1"/>
    <property type="molecule type" value="Genomic_DNA"/>
</dbReference>
<name>K0YWF8_9ACTO</name>
<reference evidence="1 2" key="1">
    <citation type="submission" date="2012-07" db="EMBL/GenBank/DDBJ databases">
        <title>The Genome Sequence of Actinomyces turicensis ACS-279-V-COL4.</title>
        <authorList>
            <consortium name="The Broad Institute Genome Sequencing Platform"/>
            <person name="Earl A."/>
            <person name="Ward D."/>
            <person name="Feldgarden M."/>
            <person name="Gevers D."/>
            <person name="Saerens B."/>
            <person name="Vaneechoutte M."/>
            <person name="Walker B."/>
            <person name="Young S.K."/>
            <person name="Zeng Q."/>
            <person name="Gargeya S."/>
            <person name="Fitzgerald M."/>
            <person name="Haas B."/>
            <person name="Abouelleil A."/>
            <person name="Alvarado L."/>
            <person name="Arachchi H.M."/>
            <person name="Berlin A."/>
            <person name="Chapman S.B."/>
            <person name="Goldberg J."/>
            <person name="Griggs A."/>
            <person name="Gujja S."/>
            <person name="Hansen M."/>
            <person name="Howarth C."/>
            <person name="Imamovic A."/>
            <person name="Larimer J."/>
            <person name="McCowen C."/>
            <person name="Montmayeur A."/>
            <person name="Murphy C."/>
            <person name="Neiman D."/>
            <person name="Pearson M."/>
            <person name="Priest M."/>
            <person name="Roberts A."/>
            <person name="Saif S."/>
            <person name="Shea T."/>
            <person name="Sisk P."/>
            <person name="Sykes S."/>
            <person name="Wortman J."/>
            <person name="Nusbaum C."/>
            <person name="Birren B."/>
        </authorList>
    </citation>
    <scope>NUCLEOTIDE SEQUENCE [LARGE SCALE GENOMIC DNA]</scope>
    <source>
        <strain evidence="1 2">ACS-279-V-Col4</strain>
    </source>
</reference>
<dbReference type="Pfam" id="PF10722">
    <property type="entry name" value="YbjN"/>
    <property type="match status" value="1"/>
</dbReference>
<dbReference type="PATRIC" id="fig|883077.3.peg.50"/>
<dbReference type="Proteomes" id="UP000003994">
    <property type="component" value="Unassembled WGS sequence"/>
</dbReference>
<protein>
    <recommendedName>
        <fullName evidence="3">YbjN domain-containing protein</fullName>
    </recommendedName>
</protein>
<dbReference type="STRING" id="883077.HMPREF9241_00053"/>
<evidence type="ECO:0000313" key="2">
    <source>
        <dbReference type="Proteomes" id="UP000003994"/>
    </source>
</evidence>
<proteinExistence type="predicted"/>
<dbReference type="HOGENOM" id="CLU_108795_0_1_11"/>
<dbReference type="AlphaFoldDB" id="K0YWF8"/>
<dbReference type="eggNOG" id="ENOG5032V8W">
    <property type="taxonomic scope" value="Bacteria"/>
</dbReference>
<evidence type="ECO:0008006" key="3">
    <source>
        <dbReference type="Google" id="ProtNLM"/>
    </source>
</evidence>